<dbReference type="GO" id="GO:0003689">
    <property type="term" value="F:DNA clamp loader activity"/>
    <property type="evidence" value="ECO:0007669"/>
    <property type="project" value="TreeGrafter"/>
</dbReference>
<dbReference type="InterPro" id="IPR013748">
    <property type="entry name" value="Rep_factorC_C"/>
</dbReference>
<dbReference type="Pfam" id="PF00004">
    <property type="entry name" value="AAA"/>
    <property type="match status" value="1"/>
</dbReference>
<dbReference type="GO" id="GO:0006271">
    <property type="term" value="P:DNA strand elongation involved in DNA replication"/>
    <property type="evidence" value="ECO:0007669"/>
    <property type="project" value="UniProtKB-ARBA"/>
</dbReference>
<keyword evidence="3" id="KW-0235">DNA replication</keyword>
<dbReference type="GO" id="GO:0005634">
    <property type="term" value="C:nucleus"/>
    <property type="evidence" value="ECO:0007669"/>
    <property type="project" value="UniProtKB-SubCell"/>
</dbReference>
<dbReference type="InterPro" id="IPR003959">
    <property type="entry name" value="ATPase_AAA_core"/>
</dbReference>
<dbReference type="GO" id="GO:0006281">
    <property type="term" value="P:DNA repair"/>
    <property type="evidence" value="ECO:0007669"/>
    <property type="project" value="TreeGrafter"/>
</dbReference>
<sequence length="350" mass="39343">MAPNFFQQKPKPAPKGSAAIPGRELPSRPWIEKYRPKHMNDISSQEEVVAVLQKTLESQNYDLKLPHLLFYGPPGTGKTSTILALAKELYGPDMIRDRVLELNASDERGIDVIRAKVKNFAKVTVSHSVNGWPCPPYKIIILDEADSMTTDAQSALRRTMETYSKSTRFCLICNYISRIIEPLASRCAKFRFKPLDTASTTSRIEHICQNEGVNAPRETVETLVRLADGDMRRSIMLLQSAFRLHKTNVITKEVIWEIAGVVPEPVIDGLLAAWHSRDVAKMELAVERVVRLGYSGTQLLDQLQDRIITDDHLSSIQKSKISISIAEMDKALVDGADEQLQLLRLFVTAY</sequence>
<dbReference type="SUPFAM" id="SSF48019">
    <property type="entry name" value="post-AAA+ oligomerization domain-like"/>
    <property type="match status" value="1"/>
</dbReference>
<dbReference type="InterPro" id="IPR027417">
    <property type="entry name" value="P-loop_NTPase"/>
</dbReference>
<dbReference type="SMART" id="SM00382">
    <property type="entry name" value="AAA"/>
    <property type="match status" value="1"/>
</dbReference>
<feature type="region of interest" description="Disordered" evidence="8">
    <location>
        <begin position="1"/>
        <end position="22"/>
    </location>
</feature>
<evidence type="ECO:0000256" key="2">
    <source>
        <dbReference type="ARBA" id="ARBA00005378"/>
    </source>
</evidence>
<dbReference type="AlphaFoldDB" id="A0A507E771"/>
<dbReference type="Proteomes" id="UP000318582">
    <property type="component" value="Unassembled WGS sequence"/>
</dbReference>
<dbReference type="Gene3D" id="3.40.50.300">
    <property type="entry name" value="P-loop containing nucleotide triphosphate hydrolases"/>
    <property type="match status" value="1"/>
</dbReference>
<protein>
    <recommendedName>
        <fullName evidence="7">Replication factor C subunit 2</fullName>
    </recommendedName>
</protein>
<dbReference type="InterPro" id="IPR050238">
    <property type="entry name" value="DNA_Rep/Repair_Clamp_Loader"/>
</dbReference>
<accession>A0A507E771</accession>
<dbReference type="PANTHER" id="PTHR11669">
    <property type="entry name" value="REPLICATION FACTOR C / DNA POLYMERASE III GAMMA-TAU SUBUNIT"/>
    <property type="match status" value="1"/>
</dbReference>
<feature type="domain" description="AAA+ ATPase" evidence="9">
    <location>
        <begin position="64"/>
        <end position="195"/>
    </location>
</feature>
<organism evidence="10 11">
    <name type="scientific">Powellomyces hirtus</name>
    <dbReference type="NCBI Taxonomy" id="109895"/>
    <lineage>
        <taxon>Eukaryota</taxon>
        <taxon>Fungi</taxon>
        <taxon>Fungi incertae sedis</taxon>
        <taxon>Chytridiomycota</taxon>
        <taxon>Chytridiomycota incertae sedis</taxon>
        <taxon>Chytridiomycetes</taxon>
        <taxon>Spizellomycetales</taxon>
        <taxon>Powellomycetaceae</taxon>
        <taxon>Powellomyces</taxon>
    </lineage>
</organism>
<comment type="subcellular location">
    <subcellularLocation>
        <location evidence="1">Nucleus</location>
    </subcellularLocation>
</comment>
<dbReference type="FunFam" id="1.20.272.10:FF:000011">
    <property type="entry name" value="Replication factor C subunit 2"/>
    <property type="match status" value="1"/>
</dbReference>
<reference evidence="10 11" key="1">
    <citation type="journal article" date="2019" name="Sci. Rep.">
        <title>Comparative genomics of chytrid fungi reveal insights into the obligate biotrophic and pathogenic lifestyle of Synchytrium endobioticum.</title>
        <authorList>
            <person name="van de Vossenberg B.T.L.H."/>
            <person name="Warris S."/>
            <person name="Nguyen H.D.T."/>
            <person name="van Gent-Pelzer M.P.E."/>
            <person name="Joly D.L."/>
            <person name="van de Geest H.C."/>
            <person name="Bonants P.J.M."/>
            <person name="Smith D.S."/>
            <person name="Levesque C.A."/>
            <person name="van der Lee T.A.J."/>
        </authorList>
    </citation>
    <scope>NUCLEOTIDE SEQUENCE [LARGE SCALE GENOMIC DNA]</scope>
    <source>
        <strain evidence="10 11">CBS 809.83</strain>
    </source>
</reference>
<dbReference type="PANTHER" id="PTHR11669:SF20">
    <property type="entry name" value="REPLICATION FACTOR C SUBUNIT 4"/>
    <property type="match status" value="1"/>
</dbReference>
<dbReference type="GO" id="GO:0016887">
    <property type="term" value="F:ATP hydrolysis activity"/>
    <property type="evidence" value="ECO:0007669"/>
    <property type="project" value="InterPro"/>
</dbReference>
<dbReference type="GO" id="GO:0005524">
    <property type="term" value="F:ATP binding"/>
    <property type="evidence" value="ECO:0007669"/>
    <property type="project" value="UniProtKB-KW"/>
</dbReference>
<gene>
    <name evidence="10" type="ORF">PhCBS80983_g02674</name>
</gene>
<dbReference type="GO" id="GO:0003677">
    <property type="term" value="F:DNA binding"/>
    <property type="evidence" value="ECO:0007669"/>
    <property type="project" value="InterPro"/>
</dbReference>
<evidence type="ECO:0000313" key="11">
    <source>
        <dbReference type="Proteomes" id="UP000318582"/>
    </source>
</evidence>
<dbReference type="CDD" id="cd00009">
    <property type="entry name" value="AAA"/>
    <property type="match status" value="1"/>
</dbReference>
<keyword evidence="5" id="KW-0067">ATP-binding</keyword>
<dbReference type="GO" id="GO:0005663">
    <property type="term" value="C:DNA replication factor C complex"/>
    <property type="evidence" value="ECO:0007669"/>
    <property type="project" value="TreeGrafter"/>
</dbReference>
<dbReference type="InterPro" id="IPR047854">
    <property type="entry name" value="RFC_lid"/>
</dbReference>
<dbReference type="NCBIfam" id="NF001679">
    <property type="entry name" value="PRK00440.1"/>
    <property type="match status" value="1"/>
</dbReference>
<evidence type="ECO:0000256" key="8">
    <source>
        <dbReference type="SAM" id="MobiDB-lite"/>
    </source>
</evidence>
<dbReference type="Pfam" id="PF08542">
    <property type="entry name" value="Rep_fac_C"/>
    <property type="match status" value="1"/>
</dbReference>
<dbReference type="InterPro" id="IPR003593">
    <property type="entry name" value="AAA+_ATPase"/>
</dbReference>
<evidence type="ECO:0000259" key="9">
    <source>
        <dbReference type="SMART" id="SM00382"/>
    </source>
</evidence>
<dbReference type="EMBL" id="QEAQ01000028">
    <property type="protein sequence ID" value="TPX59145.1"/>
    <property type="molecule type" value="Genomic_DNA"/>
</dbReference>
<dbReference type="GO" id="GO:0031391">
    <property type="term" value="C:Elg1 RFC-like complex"/>
    <property type="evidence" value="ECO:0007669"/>
    <property type="project" value="UniProtKB-ARBA"/>
</dbReference>
<evidence type="ECO:0000256" key="3">
    <source>
        <dbReference type="ARBA" id="ARBA00022705"/>
    </source>
</evidence>
<comment type="similarity">
    <text evidence="2">Belongs to the activator 1 small subunits family.</text>
</comment>
<dbReference type="FunFam" id="3.40.50.300:FF:000237">
    <property type="entry name" value="replication factor C subunit 4"/>
    <property type="match status" value="1"/>
</dbReference>
<dbReference type="Gene3D" id="1.20.272.10">
    <property type="match status" value="1"/>
</dbReference>
<dbReference type="SUPFAM" id="SSF52540">
    <property type="entry name" value="P-loop containing nucleoside triphosphate hydrolases"/>
    <property type="match status" value="1"/>
</dbReference>
<evidence type="ECO:0000256" key="7">
    <source>
        <dbReference type="ARBA" id="ARBA00040745"/>
    </source>
</evidence>
<dbReference type="Pfam" id="PF21960">
    <property type="entry name" value="RCF1-5-like_lid"/>
    <property type="match status" value="1"/>
</dbReference>
<keyword evidence="4" id="KW-0547">Nucleotide-binding</keyword>
<keyword evidence="11" id="KW-1185">Reference proteome</keyword>
<dbReference type="CDD" id="cd18140">
    <property type="entry name" value="HLD_clamp_RFC"/>
    <property type="match status" value="1"/>
</dbReference>
<evidence type="ECO:0000256" key="5">
    <source>
        <dbReference type="ARBA" id="ARBA00022840"/>
    </source>
</evidence>
<proteinExistence type="inferred from homology"/>
<dbReference type="Gene3D" id="1.10.8.60">
    <property type="match status" value="1"/>
</dbReference>
<name>A0A507E771_9FUNG</name>
<comment type="caution">
    <text evidence="10">The sequence shown here is derived from an EMBL/GenBank/DDBJ whole genome shotgun (WGS) entry which is preliminary data.</text>
</comment>
<keyword evidence="6" id="KW-0539">Nucleus</keyword>
<evidence type="ECO:0000256" key="1">
    <source>
        <dbReference type="ARBA" id="ARBA00004123"/>
    </source>
</evidence>
<evidence type="ECO:0000256" key="6">
    <source>
        <dbReference type="ARBA" id="ARBA00023242"/>
    </source>
</evidence>
<dbReference type="STRING" id="109895.A0A507E771"/>
<evidence type="ECO:0000313" key="10">
    <source>
        <dbReference type="EMBL" id="TPX59145.1"/>
    </source>
</evidence>
<dbReference type="InterPro" id="IPR008921">
    <property type="entry name" value="DNA_pol3_clamp-load_cplx_C"/>
</dbReference>
<evidence type="ECO:0000256" key="4">
    <source>
        <dbReference type="ARBA" id="ARBA00022741"/>
    </source>
</evidence>